<proteinExistence type="predicted"/>
<name>X6L980_RETFI</name>
<evidence type="ECO:0000313" key="2">
    <source>
        <dbReference type="Proteomes" id="UP000023152"/>
    </source>
</evidence>
<comment type="caution">
    <text evidence="1">The sequence shown here is derived from an EMBL/GenBank/DDBJ whole genome shotgun (WGS) entry which is preliminary data.</text>
</comment>
<sequence>MEHLMGADCYHGLYTQPMKFEKNTSQIAHLQWLKHLNWKLEMNTLLPDTKEEEEVDKIRQTKMQQITSAIRLHEWSFAWKKSKQVTEIIQRCHKDTMEYRT</sequence>
<accession>X6L980</accession>
<gene>
    <name evidence="1" type="ORF">RFI_39434</name>
</gene>
<organism evidence="1 2">
    <name type="scientific">Reticulomyxa filosa</name>
    <dbReference type="NCBI Taxonomy" id="46433"/>
    <lineage>
        <taxon>Eukaryota</taxon>
        <taxon>Sar</taxon>
        <taxon>Rhizaria</taxon>
        <taxon>Retaria</taxon>
        <taxon>Foraminifera</taxon>
        <taxon>Monothalamids</taxon>
        <taxon>Reticulomyxidae</taxon>
        <taxon>Reticulomyxa</taxon>
    </lineage>
</organism>
<dbReference type="EMBL" id="ASPP01047689">
    <property type="protein sequence ID" value="ETN98088.1"/>
    <property type="molecule type" value="Genomic_DNA"/>
</dbReference>
<dbReference type="Proteomes" id="UP000023152">
    <property type="component" value="Unassembled WGS sequence"/>
</dbReference>
<evidence type="ECO:0000313" key="1">
    <source>
        <dbReference type="EMBL" id="ETN98088.1"/>
    </source>
</evidence>
<reference evidence="1 2" key="1">
    <citation type="journal article" date="2013" name="Curr. Biol.">
        <title>The Genome of the Foraminiferan Reticulomyxa filosa.</title>
        <authorList>
            <person name="Glockner G."/>
            <person name="Hulsmann N."/>
            <person name="Schleicher M."/>
            <person name="Noegel A.A."/>
            <person name="Eichinger L."/>
            <person name="Gallinger C."/>
            <person name="Pawlowski J."/>
            <person name="Sierra R."/>
            <person name="Euteneuer U."/>
            <person name="Pillet L."/>
            <person name="Moustafa A."/>
            <person name="Platzer M."/>
            <person name="Groth M."/>
            <person name="Szafranski K."/>
            <person name="Schliwa M."/>
        </authorList>
    </citation>
    <scope>NUCLEOTIDE SEQUENCE [LARGE SCALE GENOMIC DNA]</scope>
</reference>
<dbReference type="AlphaFoldDB" id="X6L980"/>
<protein>
    <submittedName>
        <fullName evidence="1">Uncharacterized protein</fullName>
    </submittedName>
</protein>
<keyword evidence="2" id="KW-1185">Reference proteome</keyword>